<dbReference type="GO" id="GO:0000132">
    <property type="term" value="P:establishment of mitotic spindle orientation"/>
    <property type="evidence" value="ECO:0007669"/>
    <property type="project" value="TreeGrafter"/>
</dbReference>
<evidence type="ECO:0000313" key="1">
    <source>
        <dbReference type="EMBL" id="KAK7788904.1"/>
    </source>
</evidence>
<dbReference type="EMBL" id="JAZDUA010000900">
    <property type="protein sequence ID" value="KAK7788904.1"/>
    <property type="molecule type" value="Genomic_DNA"/>
</dbReference>
<evidence type="ECO:0000313" key="3">
    <source>
        <dbReference type="Proteomes" id="UP001378592"/>
    </source>
</evidence>
<name>A0AAN9VX94_9ORTH</name>
<organism evidence="2 3">
    <name type="scientific">Gryllus longicercus</name>
    <dbReference type="NCBI Taxonomy" id="2509291"/>
    <lineage>
        <taxon>Eukaryota</taxon>
        <taxon>Metazoa</taxon>
        <taxon>Ecdysozoa</taxon>
        <taxon>Arthropoda</taxon>
        <taxon>Hexapoda</taxon>
        <taxon>Insecta</taxon>
        <taxon>Pterygota</taxon>
        <taxon>Neoptera</taxon>
        <taxon>Polyneoptera</taxon>
        <taxon>Orthoptera</taxon>
        <taxon>Ensifera</taxon>
        <taxon>Gryllidea</taxon>
        <taxon>Grylloidea</taxon>
        <taxon>Gryllidae</taxon>
        <taxon>Gryllinae</taxon>
        <taxon>Gryllus</taxon>
    </lineage>
</organism>
<protein>
    <submittedName>
        <fullName evidence="2">Uncharacterized protein</fullName>
    </submittedName>
</protein>
<dbReference type="EMBL" id="JAZDUA010000073">
    <property type="protein sequence ID" value="KAK7869497.1"/>
    <property type="molecule type" value="Genomic_DNA"/>
</dbReference>
<dbReference type="AlphaFoldDB" id="A0AAN9VX94"/>
<gene>
    <name evidence="2" type="ORF">R5R35_002274</name>
    <name evidence="1" type="ORF">R5R35_006885</name>
</gene>
<sequence>MEVSNQEALAHRLYDVEVVDLSSEVSFLIIVPPAESACAVPGQRDLLQRGDLAALPVQVFEMVHLGTYQRDVISRYSRLSCILELDTVLAQHNHREAFPHLK</sequence>
<dbReference type="PANTHER" id="PTHR21437">
    <property type="entry name" value="WIDE AWAKE"/>
    <property type="match status" value="1"/>
</dbReference>
<keyword evidence="3" id="KW-1185">Reference proteome</keyword>
<dbReference type="GO" id="GO:0061172">
    <property type="term" value="P:regulation of establishment of bipolar cell polarity"/>
    <property type="evidence" value="ECO:0007669"/>
    <property type="project" value="TreeGrafter"/>
</dbReference>
<accession>A0AAN9VX94</accession>
<evidence type="ECO:0000313" key="2">
    <source>
        <dbReference type="EMBL" id="KAK7869497.1"/>
    </source>
</evidence>
<comment type="caution">
    <text evidence="2">The sequence shown here is derived from an EMBL/GenBank/DDBJ whole genome shotgun (WGS) entry which is preliminary data.</text>
</comment>
<dbReference type="PANTHER" id="PTHR21437:SF1">
    <property type="entry name" value="WIDE AWAKE"/>
    <property type="match status" value="1"/>
</dbReference>
<proteinExistence type="predicted"/>
<dbReference type="InterPro" id="IPR039269">
    <property type="entry name" value="ANKFN1"/>
</dbReference>
<dbReference type="GO" id="GO:0005819">
    <property type="term" value="C:spindle"/>
    <property type="evidence" value="ECO:0007669"/>
    <property type="project" value="TreeGrafter"/>
</dbReference>
<dbReference type="Proteomes" id="UP001378592">
    <property type="component" value="Unassembled WGS sequence"/>
</dbReference>
<reference evidence="2 3" key="1">
    <citation type="submission" date="2024-03" db="EMBL/GenBank/DDBJ databases">
        <title>The genome assembly and annotation of the cricket Gryllus longicercus Weissman &amp; Gray.</title>
        <authorList>
            <person name="Szrajer S."/>
            <person name="Gray D."/>
            <person name="Ylla G."/>
        </authorList>
    </citation>
    <scope>NUCLEOTIDE SEQUENCE [LARGE SCALE GENOMIC DNA]</scope>
    <source>
        <strain evidence="2">DAG 2021-001</strain>
        <tissue evidence="2">Whole body minus gut</tissue>
    </source>
</reference>